<dbReference type="Pfam" id="PF01641">
    <property type="entry name" value="SelR"/>
    <property type="match status" value="1"/>
</dbReference>
<evidence type="ECO:0000256" key="8">
    <source>
        <dbReference type="SAM" id="MobiDB-lite"/>
    </source>
</evidence>
<dbReference type="FunFam" id="2.170.150.20:FF:000009">
    <property type="entry name" value="Peptide-methionine (R)-S-oxide reductase"/>
    <property type="match status" value="1"/>
</dbReference>
<organism evidence="10 11">
    <name type="scientific">Macrostomum lignano</name>
    <dbReference type="NCBI Taxonomy" id="282301"/>
    <lineage>
        <taxon>Eukaryota</taxon>
        <taxon>Metazoa</taxon>
        <taxon>Spiralia</taxon>
        <taxon>Lophotrochozoa</taxon>
        <taxon>Platyhelminthes</taxon>
        <taxon>Rhabditophora</taxon>
        <taxon>Macrostomorpha</taxon>
        <taxon>Macrostomida</taxon>
        <taxon>Macrostomidae</taxon>
        <taxon>Macrostomum</taxon>
    </lineage>
</organism>
<dbReference type="InterPro" id="IPR011057">
    <property type="entry name" value="Mss4-like_sf"/>
</dbReference>
<comment type="catalytic activity">
    <reaction evidence="6 7">
        <text>L-methionyl-[protein] + [thioredoxin]-disulfide + H2O = L-methionyl-(R)-S-oxide-[protein] + [thioredoxin]-dithiol</text>
        <dbReference type="Rhea" id="RHEA:24164"/>
        <dbReference type="Rhea" id="RHEA-COMP:10698"/>
        <dbReference type="Rhea" id="RHEA-COMP:10700"/>
        <dbReference type="Rhea" id="RHEA-COMP:12313"/>
        <dbReference type="Rhea" id="RHEA-COMP:12314"/>
        <dbReference type="ChEBI" id="CHEBI:15377"/>
        <dbReference type="ChEBI" id="CHEBI:16044"/>
        <dbReference type="ChEBI" id="CHEBI:29950"/>
        <dbReference type="ChEBI" id="CHEBI:45764"/>
        <dbReference type="ChEBI" id="CHEBI:50058"/>
        <dbReference type="EC" id="1.8.4.12"/>
    </reaction>
</comment>
<evidence type="ECO:0000256" key="5">
    <source>
        <dbReference type="ARBA" id="ARBA00023002"/>
    </source>
</evidence>
<dbReference type="SUPFAM" id="SSF51316">
    <property type="entry name" value="Mss4-like"/>
    <property type="match status" value="1"/>
</dbReference>
<feature type="compositionally biased region" description="Basic and acidic residues" evidence="8">
    <location>
        <begin position="7"/>
        <end position="19"/>
    </location>
</feature>
<dbReference type="OrthoDB" id="44061at2759"/>
<dbReference type="InterPro" id="IPR028427">
    <property type="entry name" value="Met_Sox_Rdtase_MsrB"/>
</dbReference>
<evidence type="ECO:0000259" key="9">
    <source>
        <dbReference type="PROSITE" id="PS51790"/>
    </source>
</evidence>
<comment type="caution">
    <text evidence="10">The sequence shown here is derived from an EMBL/GenBank/DDBJ whole genome shotgun (WGS) entry which is preliminary data.</text>
</comment>
<accession>A0A267GP63</accession>
<dbReference type="GO" id="GO:0006979">
    <property type="term" value="P:response to oxidative stress"/>
    <property type="evidence" value="ECO:0007669"/>
    <property type="project" value="InterPro"/>
</dbReference>
<reference evidence="10 11" key="1">
    <citation type="submission" date="2017-06" db="EMBL/GenBank/DDBJ databases">
        <title>A platform for efficient transgenesis in Macrostomum lignano, a flatworm model organism for stem cell research.</title>
        <authorList>
            <person name="Berezikov E."/>
        </authorList>
    </citation>
    <scope>NUCLEOTIDE SEQUENCE [LARGE SCALE GENOMIC DNA]</scope>
    <source>
        <strain evidence="10">DV1</strain>
        <tissue evidence="10">Whole organism</tissue>
    </source>
</reference>
<evidence type="ECO:0000256" key="1">
    <source>
        <dbReference type="ARBA" id="ARBA00007174"/>
    </source>
</evidence>
<comment type="function">
    <text evidence="7">Methionine-sulfoxide reductase that specifically reduces methionine (R)-sulfoxide back to methionine. While in many cases methionine oxidation is the result of random oxidation following oxidative stress, methionine oxidation is also a post-translational modification that takes place on specific residues.</text>
</comment>
<dbReference type="PANTHER" id="PTHR10173:SF52">
    <property type="entry name" value="METHIONINE-R-SULFOXIDE REDUCTASE B1"/>
    <property type="match status" value="1"/>
</dbReference>
<keyword evidence="3 7" id="KW-0479">Metal-binding</keyword>
<dbReference type="Gene3D" id="2.170.150.20">
    <property type="entry name" value="Peptide methionine sulfoxide reductase"/>
    <property type="match status" value="1"/>
</dbReference>
<evidence type="ECO:0000256" key="3">
    <source>
        <dbReference type="ARBA" id="ARBA00022723"/>
    </source>
</evidence>
<dbReference type="PANTHER" id="PTHR10173">
    <property type="entry name" value="METHIONINE SULFOXIDE REDUCTASE"/>
    <property type="match status" value="1"/>
</dbReference>
<dbReference type="GO" id="GO:0046872">
    <property type="term" value="F:metal ion binding"/>
    <property type="evidence" value="ECO:0007669"/>
    <property type="project" value="UniProtKB-KW"/>
</dbReference>
<proteinExistence type="inferred from homology"/>
<dbReference type="EC" id="1.8.4.12" evidence="2 7"/>
<evidence type="ECO:0000256" key="6">
    <source>
        <dbReference type="ARBA" id="ARBA00048488"/>
    </source>
</evidence>
<dbReference type="NCBIfam" id="TIGR00357">
    <property type="entry name" value="peptide-methionine (R)-S-oxide reductase MsrB"/>
    <property type="match status" value="1"/>
</dbReference>
<dbReference type="EMBL" id="NIVC01000216">
    <property type="protein sequence ID" value="PAA87803.1"/>
    <property type="molecule type" value="Genomic_DNA"/>
</dbReference>
<comment type="cofactor">
    <cofactor evidence="7">
        <name>Zn(2+)</name>
        <dbReference type="ChEBI" id="CHEBI:29105"/>
    </cofactor>
    <text evidence="7">Binds 1 zinc ion per subunit.</text>
</comment>
<dbReference type="GO" id="GO:0005737">
    <property type="term" value="C:cytoplasm"/>
    <property type="evidence" value="ECO:0007669"/>
    <property type="project" value="TreeGrafter"/>
</dbReference>
<dbReference type="InterPro" id="IPR002579">
    <property type="entry name" value="Met_Sox_Rdtase_MsrB_dom"/>
</dbReference>
<dbReference type="STRING" id="282301.A0A267GP63"/>
<evidence type="ECO:0000313" key="11">
    <source>
        <dbReference type="Proteomes" id="UP000215902"/>
    </source>
</evidence>
<evidence type="ECO:0000256" key="2">
    <source>
        <dbReference type="ARBA" id="ARBA00012499"/>
    </source>
</evidence>
<dbReference type="PROSITE" id="PS51790">
    <property type="entry name" value="MSRB"/>
    <property type="match status" value="1"/>
</dbReference>
<keyword evidence="5 7" id="KW-0560">Oxidoreductase</keyword>
<gene>
    <name evidence="10" type="ORF">BOX15_Mlig001374g2</name>
</gene>
<name>A0A267GP63_9PLAT</name>
<feature type="domain" description="MsrB" evidence="9">
    <location>
        <begin position="16"/>
        <end position="138"/>
    </location>
</feature>
<evidence type="ECO:0000256" key="7">
    <source>
        <dbReference type="RuleBase" id="RU365044"/>
    </source>
</evidence>
<comment type="similarity">
    <text evidence="1 7">Belongs to the MsrB Met sulfoxide reductase family.</text>
</comment>
<dbReference type="Proteomes" id="UP000215902">
    <property type="component" value="Unassembled WGS sequence"/>
</dbReference>
<keyword evidence="4 7" id="KW-0862">Zinc</keyword>
<dbReference type="AlphaFoldDB" id="A0A267GP63"/>
<keyword evidence="11" id="KW-1185">Reference proteome</keyword>
<sequence>MSSSESKSSDPKQKTDAEWRQQLSPEAYRVARQRGTEPAYSGQYDKHFKPGTYECACCSKPLFSSDAKFNSGCGWPAFSAELPDGPIERRDDGSHGMQRTEVVCRSCDAHLGHVFEDGPAPTGERYCINSVCLRFKPAEGK</sequence>
<evidence type="ECO:0000313" key="10">
    <source>
        <dbReference type="EMBL" id="PAA87803.1"/>
    </source>
</evidence>
<dbReference type="HAMAP" id="MF_01400">
    <property type="entry name" value="MsrB"/>
    <property type="match status" value="1"/>
</dbReference>
<feature type="region of interest" description="Disordered" evidence="8">
    <location>
        <begin position="1"/>
        <end position="27"/>
    </location>
</feature>
<protein>
    <recommendedName>
        <fullName evidence="2 7">Peptide-methionine (R)-S-oxide reductase</fullName>
        <ecNumber evidence="2 7">1.8.4.12</ecNumber>
    </recommendedName>
</protein>
<evidence type="ECO:0000256" key="4">
    <source>
        <dbReference type="ARBA" id="ARBA00022833"/>
    </source>
</evidence>
<dbReference type="GO" id="GO:0033743">
    <property type="term" value="F:peptide-methionine (R)-S-oxide reductase activity"/>
    <property type="evidence" value="ECO:0007669"/>
    <property type="project" value="UniProtKB-EC"/>
</dbReference>
<dbReference type="GO" id="GO:0030091">
    <property type="term" value="P:protein repair"/>
    <property type="evidence" value="ECO:0007669"/>
    <property type="project" value="InterPro"/>
</dbReference>